<organism evidence="1">
    <name type="scientific">bioreactor metagenome</name>
    <dbReference type="NCBI Taxonomy" id="1076179"/>
    <lineage>
        <taxon>unclassified sequences</taxon>
        <taxon>metagenomes</taxon>
        <taxon>ecological metagenomes</taxon>
    </lineage>
</organism>
<sequence length="114" mass="12738">MADRDKAGRNQTDAALCARKEVLLHLGVGASRLFAHVDIAHRRHDKAILESDGIHADRGEHVVVRIQLARKTRRAARAVIVIRGADPVAVAIDQLLNKGVLFQLDFPRFRYDNL</sequence>
<dbReference type="AlphaFoldDB" id="A0A644ZWI5"/>
<proteinExistence type="predicted"/>
<comment type="caution">
    <text evidence="1">The sequence shown here is derived from an EMBL/GenBank/DDBJ whole genome shotgun (WGS) entry which is preliminary data.</text>
</comment>
<protein>
    <submittedName>
        <fullName evidence="1">Uncharacterized protein</fullName>
    </submittedName>
</protein>
<gene>
    <name evidence="1" type="ORF">SDC9_91792</name>
</gene>
<evidence type="ECO:0000313" key="1">
    <source>
        <dbReference type="EMBL" id="MPM45107.1"/>
    </source>
</evidence>
<dbReference type="EMBL" id="VSSQ01010745">
    <property type="protein sequence ID" value="MPM45107.1"/>
    <property type="molecule type" value="Genomic_DNA"/>
</dbReference>
<reference evidence="1" key="1">
    <citation type="submission" date="2019-08" db="EMBL/GenBank/DDBJ databases">
        <authorList>
            <person name="Kucharzyk K."/>
            <person name="Murdoch R.W."/>
            <person name="Higgins S."/>
            <person name="Loffler F."/>
        </authorList>
    </citation>
    <scope>NUCLEOTIDE SEQUENCE</scope>
</reference>
<name>A0A644ZWI5_9ZZZZ</name>
<accession>A0A644ZWI5</accession>